<evidence type="ECO:0000313" key="2">
    <source>
        <dbReference type="Proteomes" id="UP000279384"/>
    </source>
</evidence>
<evidence type="ECO:0000313" key="1">
    <source>
        <dbReference type="EMBL" id="RKQ61360.1"/>
    </source>
</evidence>
<dbReference type="AlphaFoldDB" id="A0A495BJ34"/>
<accession>A0A495BJ34</accession>
<dbReference type="Pfam" id="PF05489">
    <property type="entry name" value="Phage_tail_X"/>
    <property type="match status" value="1"/>
</dbReference>
<sequence>MAKIIRTSDGDCLDSLCHAHYGHLNGTVEAVLAANVDLAGQAQPYPQGIYIAMPDIASATTETVTLWE</sequence>
<comment type="caution">
    <text evidence="1">The sequence shown here is derived from an EMBL/GenBank/DDBJ whole genome shotgun (WGS) entry which is preliminary data.</text>
</comment>
<dbReference type="RefSeq" id="WP_047965453.1">
    <property type="nucleotide sequence ID" value="NZ_RBID01000011.1"/>
</dbReference>
<proteinExistence type="predicted"/>
<organism evidence="1 2">
    <name type="scientific">Vogesella indigofera</name>
    <name type="common">Pseudomonas indigofera</name>
    <dbReference type="NCBI Taxonomy" id="45465"/>
    <lineage>
        <taxon>Bacteria</taxon>
        <taxon>Pseudomonadati</taxon>
        <taxon>Pseudomonadota</taxon>
        <taxon>Betaproteobacteria</taxon>
        <taxon>Neisseriales</taxon>
        <taxon>Chromobacteriaceae</taxon>
        <taxon>Vogesella</taxon>
    </lineage>
</organism>
<protein>
    <submittedName>
        <fullName evidence="1">Phage tail protein X</fullName>
    </submittedName>
</protein>
<dbReference type="Proteomes" id="UP000279384">
    <property type="component" value="Unassembled WGS sequence"/>
</dbReference>
<gene>
    <name evidence="1" type="ORF">C8E02_1132</name>
</gene>
<dbReference type="EMBL" id="RBID01000011">
    <property type="protein sequence ID" value="RKQ61360.1"/>
    <property type="molecule type" value="Genomic_DNA"/>
</dbReference>
<reference evidence="1 2" key="1">
    <citation type="submission" date="2018-10" db="EMBL/GenBank/DDBJ databases">
        <title>Genomic Encyclopedia of Type Strains, Phase IV (KMG-IV): sequencing the most valuable type-strain genomes for metagenomic binning, comparative biology and taxonomic classification.</title>
        <authorList>
            <person name="Goeker M."/>
        </authorList>
    </citation>
    <scope>NUCLEOTIDE SEQUENCE [LARGE SCALE GENOMIC DNA]</scope>
    <source>
        <strain evidence="1 2">DSM 3303</strain>
    </source>
</reference>
<name>A0A495BJ34_VOGIN</name>
<dbReference type="InterPro" id="IPR008861">
    <property type="entry name" value="GpX-like"/>
</dbReference>